<dbReference type="GO" id="GO:0019903">
    <property type="term" value="F:protein phosphatase binding"/>
    <property type="evidence" value="ECO:0007669"/>
    <property type="project" value="TreeGrafter"/>
</dbReference>
<dbReference type="GO" id="GO:2001244">
    <property type="term" value="P:positive regulation of intrinsic apoptotic signaling pathway"/>
    <property type="evidence" value="ECO:0007669"/>
    <property type="project" value="TreeGrafter"/>
</dbReference>
<dbReference type="AlphaFoldDB" id="A0A8K0P2A5"/>
<proteinExistence type="predicted"/>
<dbReference type="EMBL" id="KZ308488">
    <property type="protein sequence ID" value="KAG8230422.1"/>
    <property type="molecule type" value="Genomic_DNA"/>
</dbReference>
<dbReference type="InterPro" id="IPR036873">
    <property type="entry name" value="Rhodanese-like_dom_sf"/>
</dbReference>
<organism evidence="1 2">
    <name type="scientific">Ladona fulva</name>
    <name type="common">Scarce chaser dragonfly</name>
    <name type="synonym">Libellula fulva</name>
    <dbReference type="NCBI Taxonomy" id="123851"/>
    <lineage>
        <taxon>Eukaryota</taxon>
        <taxon>Metazoa</taxon>
        <taxon>Ecdysozoa</taxon>
        <taxon>Arthropoda</taxon>
        <taxon>Hexapoda</taxon>
        <taxon>Insecta</taxon>
        <taxon>Pterygota</taxon>
        <taxon>Palaeoptera</taxon>
        <taxon>Odonata</taxon>
        <taxon>Epiprocta</taxon>
        <taxon>Anisoptera</taxon>
        <taxon>Libelluloidea</taxon>
        <taxon>Libellulidae</taxon>
        <taxon>Ladona</taxon>
    </lineage>
</organism>
<accession>A0A8K0P2A5</accession>
<dbReference type="GO" id="GO:0005739">
    <property type="term" value="C:mitochondrion"/>
    <property type="evidence" value="ECO:0007669"/>
    <property type="project" value="TreeGrafter"/>
</dbReference>
<dbReference type="GO" id="GO:0004864">
    <property type="term" value="F:protein phosphatase inhibitor activity"/>
    <property type="evidence" value="ECO:0007669"/>
    <property type="project" value="TreeGrafter"/>
</dbReference>
<protein>
    <recommendedName>
        <fullName evidence="3">Rhodanese domain-containing protein</fullName>
    </recommendedName>
</protein>
<dbReference type="Proteomes" id="UP000792457">
    <property type="component" value="Unassembled WGS sequence"/>
</dbReference>
<name>A0A8K0P2A5_LADFU</name>
<sequence>MGCAGSKNESALGRLSSYQIAAAQAETEGFTQSPLPLVEEETAAAAHGVLIPFHFHNIFYDGFYAPYIRNPDYLLVVDTREKEGAYELSHVVTAQWYGHLSYMKPKGETTVDDDDRLSRYCHVVLYDADGSGLKSEDSTLGRIAKFMKERHVEPLFLDGGFQNLSKSCPHLVIIPPDGSKIPMTGSRLALSWFPSIVLDGQLFLGRREQAADPAVLA</sequence>
<dbReference type="GO" id="GO:0001691">
    <property type="term" value="F:pseudophosphatase activity"/>
    <property type="evidence" value="ECO:0007669"/>
    <property type="project" value="TreeGrafter"/>
</dbReference>
<dbReference type="OrthoDB" id="10252009at2759"/>
<dbReference type="PANTHER" id="PTHR46659:SF1">
    <property type="entry name" value="SERINE_THREONINE_TYROSINE-INTERACTING-LIKE PROTEIN 1"/>
    <property type="match status" value="1"/>
</dbReference>
<reference evidence="1" key="1">
    <citation type="submission" date="2013-04" db="EMBL/GenBank/DDBJ databases">
        <authorList>
            <person name="Qu J."/>
            <person name="Murali S.C."/>
            <person name="Bandaranaike D."/>
            <person name="Bellair M."/>
            <person name="Blankenburg K."/>
            <person name="Chao H."/>
            <person name="Dinh H."/>
            <person name="Doddapaneni H."/>
            <person name="Downs B."/>
            <person name="Dugan-Rocha S."/>
            <person name="Elkadiri S."/>
            <person name="Gnanaolivu R.D."/>
            <person name="Hernandez B."/>
            <person name="Javaid M."/>
            <person name="Jayaseelan J.C."/>
            <person name="Lee S."/>
            <person name="Li M."/>
            <person name="Ming W."/>
            <person name="Munidasa M."/>
            <person name="Muniz J."/>
            <person name="Nguyen L."/>
            <person name="Ongeri F."/>
            <person name="Osuji N."/>
            <person name="Pu L.-L."/>
            <person name="Puazo M."/>
            <person name="Qu C."/>
            <person name="Quiroz J."/>
            <person name="Raj R."/>
            <person name="Weissenberger G."/>
            <person name="Xin Y."/>
            <person name="Zou X."/>
            <person name="Han Y."/>
            <person name="Richards S."/>
            <person name="Worley K."/>
            <person name="Muzny D."/>
            <person name="Gibbs R."/>
        </authorList>
    </citation>
    <scope>NUCLEOTIDE SEQUENCE</scope>
    <source>
        <strain evidence="1">Sampled in the wild</strain>
    </source>
</reference>
<dbReference type="GO" id="GO:0062030">
    <property type="term" value="P:negative regulation of stress granule assembly"/>
    <property type="evidence" value="ECO:0007669"/>
    <property type="project" value="TreeGrafter"/>
</dbReference>
<comment type="caution">
    <text evidence="1">The sequence shown here is derived from an EMBL/GenBank/DDBJ whole genome shotgun (WGS) entry which is preliminary data.</text>
</comment>
<evidence type="ECO:0008006" key="3">
    <source>
        <dbReference type="Google" id="ProtNLM"/>
    </source>
</evidence>
<evidence type="ECO:0000313" key="1">
    <source>
        <dbReference type="EMBL" id="KAG8230422.1"/>
    </source>
</evidence>
<feature type="non-terminal residue" evidence="1">
    <location>
        <position position="1"/>
    </location>
</feature>
<reference evidence="1" key="2">
    <citation type="submission" date="2017-10" db="EMBL/GenBank/DDBJ databases">
        <title>Ladona fulva Genome sequencing and assembly.</title>
        <authorList>
            <person name="Murali S."/>
            <person name="Richards S."/>
            <person name="Bandaranaike D."/>
            <person name="Bellair M."/>
            <person name="Blankenburg K."/>
            <person name="Chao H."/>
            <person name="Dinh H."/>
            <person name="Doddapaneni H."/>
            <person name="Dugan-Rocha S."/>
            <person name="Elkadiri S."/>
            <person name="Gnanaolivu R."/>
            <person name="Hernandez B."/>
            <person name="Skinner E."/>
            <person name="Javaid M."/>
            <person name="Lee S."/>
            <person name="Li M."/>
            <person name="Ming W."/>
            <person name="Munidasa M."/>
            <person name="Muniz J."/>
            <person name="Nguyen L."/>
            <person name="Hughes D."/>
            <person name="Osuji N."/>
            <person name="Pu L.-L."/>
            <person name="Puazo M."/>
            <person name="Qu C."/>
            <person name="Quiroz J."/>
            <person name="Raj R."/>
            <person name="Weissenberger G."/>
            <person name="Xin Y."/>
            <person name="Zou X."/>
            <person name="Han Y."/>
            <person name="Worley K."/>
            <person name="Muzny D."/>
            <person name="Gibbs R."/>
        </authorList>
    </citation>
    <scope>NUCLEOTIDE SEQUENCE</scope>
    <source>
        <strain evidence="1">Sampled in the wild</strain>
    </source>
</reference>
<gene>
    <name evidence="1" type="ORF">J437_LFUL015443</name>
</gene>
<dbReference type="SUPFAM" id="SSF52821">
    <property type="entry name" value="Rhodanese/Cell cycle control phosphatase"/>
    <property type="match status" value="1"/>
</dbReference>
<dbReference type="InterPro" id="IPR053272">
    <property type="entry name" value="STY_interacting-like"/>
</dbReference>
<dbReference type="PANTHER" id="PTHR46659">
    <property type="entry name" value="SERINE/THREONINE/TYROSINE-INTERACTING-LIKE PROTEIN 1"/>
    <property type="match status" value="1"/>
</dbReference>
<evidence type="ECO:0000313" key="2">
    <source>
        <dbReference type="Proteomes" id="UP000792457"/>
    </source>
</evidence>
<dbReference type="Gene3D" id="3.40.250.10">
    <property type="entry name" value="Rhodanese-like domain"/>
    <property type="match status" value="1"/>
</dbReference>
<keyword evidence="2" id="KW-1185">Reference proteome</keyword>